<feature type="region of interest" description="Disordered" evidence="14">
    <location>
        <begin position="120"/>
        <end position="140"/>
    </location>
</feature>
<dbReference type="EMBL" id="CP004078">
    <property type="protein sequence ID" value="AHV95261.1"/>
    <property type="molecule type" value="Genomic_DNA"/>
</dbReference>
<evidence type="ECO:0000256" key="15">
    <source>
        <dbReference type="SAM" id="Phobius"/>
    </source>
</evidence>
<keyword evidence="5" id="KW-0597">Phosphoprotein</keyword>
<protein>
    <recommendedName>
        <fullName evidence="3">histidine kinase</fullName>
        <ecNumber evidence="3">2.7.13.3</ecNumber>
    </recommendedName>
</protein>
<keyword evidence="9 18" id="KW-0418">Kinase</keyword>
<keyword evidence="8" id="KW-0547">Nucleotide-binding</keyword>
<organism evidence="18 19">
    <name type="scientific">Paenibacillus sabinae T27</name>
    <dbReference type="NCBI Taxonomy" id="1268072"/>
    <lineage>
        <taxon>Bacteria</taxon>
        <taxon>Bacillati</taxon>
        <taxon>Bacillota</taxon>
        <taxon>Bacilli</taxon>
        <taxon>Bacillales</taxon>
        <taxon>Paenibacillaceae</taxon>
        <taxon>Paenibacillus</taxon>
    </lineage>
</organism>
<evidence type="ECO:0000256" key="10">
    <source>
        <dbReference type="ARBA" id="ARBA00022840"/>
    </source>
</evidence>
<dbReference type="InterPro" id="IPR036890">
    <property type="entry name" value="HATPase_C_sf"/>
</dbReference>
<dbReference type="PROSITE" id="PS50109">
    <property type="entry name" value="HIS_KIN"/>
    <property type="match status" value="1"/>
</dbReference>
<name>X4Z665_9BACL</name>
<evidence type="ECO:0000259" key="16">
    <source>
        <dbReference type="PROSITE" id="PS50109"/>
    </source>
</evidence>
<evidence type="ECO:0000256" key="7">
    <source>
        <dbReference type="ARBA" id="ARBA00022692"/>
    </source>
</evidence>
<dbReference type="Gene3D" id="1.10.287.130">
    <property type="match status" value="1"/>
</dbReference>
<keyword evidence="4" id="KW-1003">Cell membrane</keyword>
<dbReference type="InterPro" id="IPR003594">
    <property type="entry name" value="HATPase_dom"/>
</dbReference>
<keyword evidence="6" id="KW-0808">Transferase</keyword>
<dbReference type="Gene3D" id="6.10.340.10">
    <property type="match status" value="1"/>
</dbReference>
<keyword evidence="12" id="KW-0902">Two-component regulatory system</keyword>
<dbReference type="InterPro" id="IPR005467">
    <property type="entry name" value="His_kinase_dom"/>
</dbReference>
<evidence type="ECO:0000256" key="6">
    <source>
        <dbReference type="ARBA" id="ARBA00022679"/>
    </source>
</evidence>
<dbReference type="STRING" id="1268072.PSAB_01625"/>
<dbReference type="SMART" id="SM00387">
    <property type="entry name" value="HATPase_c"/>
    <property type="match status" value="1"/>
</dbReference>
<dbReference type="GO" id="GO:0005524">
    <property type="term" value="F:ATP binding"/>
    <property type="evidence" value="ECO:0007669"/>
    <property type="project" value="UniProtKB-KW"/>
</dbReference>
<evidence type="ECO:0000256" key="3">
    <source>
        <dbReference type="ARBA" id="ARBA00012438"/>
    </source>
</evidence>
<dbReference type="SUPFAM" id="SSF55874">
    <property type="entry name" value="ATPase domain of HSP90 chaperone/DNA topoisomerase II/histidine kinase"/>
    <property type="match status" value="1"/>
</dbReference>
<dbReference type="GO" id="GO:0005886">
    <property type="term" value="C:plasma membrane"/>
    <property type="evidence" value="ECO:0007669"/>
    <property type="project" value="UniProtKB-SubCell"/>
</dbReference>
<dbReference type="InterPro" id="IPR036097">
    <property type="entry name" value="HisK_dim/P_sf"/>
</dbReference>
<evidence type="ECO:0000256" key="1">
    <source>
        <dbReference type="ARBA" id="ARBA00000085"/>
    </source>
</evidence>
<evidence type="ECO:0000256" key="4">
    <source>
        <dbReference type="ARBA" id="ARBA00022475"/>
    </source>
</evidence>
<sequence length="496" mass="55396">MIRNHRIRGRIPGFRRSLLSRYLLIIVIAVLFLPVLFPLSLIIYTLSDHWATRNKAGEMKESSRPYASVTEMERMWHNEARLLAGKSSGEIGARLKELGERYQYASLFWADGEGVTRLELPPQKRADSKDGADKGAADARTAVPERWTAPQAIAFMKESVGRDPLTIVAFIGDRADAGEGFMAIRVPKSVLPSNTGSVPLGMYGVMLLVLLAFAAVSWLFFARIRGRLLRLQTAMTLDGRDGLPATIPKGSPDEIGMLEEAFNTMVEELKDSRRREREEEELRKRLIADLSHDLRTPLTVVRSHLFEVGKEPLSPQGKESLNLMDERIADLGVLIDNLLNYNLLASGRVKLSPESRDVLRLLRESAAAWYPVWTREGMEVDIGLEGEPLVWEVDEIWFRRVLDNLYQNVVRHAKSGGYVGIFAEERGGVRSVVIRDRGTGIGDASPAKGAGIGLAIVDMLLSRMGLAWMADSTPEGTSVFIYPMENDDRRLILNKT</sequence>
<dbReference type="RefSeq" id="WP_226991749.1">
    <property type="nucleotide sequence ID" value="NZ_CP004078.1"/>
</dbReference>
<dbReference type="Pfam" id="PF02518">
    <property type="entry name" value="HATPase_c"/>
    <property type="match status" value="1"/>
</dbReference>
<dbReference type="AlphaFoldDB" id="X4Z665"/>
<dbReference type="CDD" id="cd06225">
    <property type="entry name" value="HAMP"/>
    <property type="match status" value="1"/>
</dbReference>
<evidence type="ECO:0000256" key="9">
    <source>
        <dbReference type="ARBA" id="ARBA00022777"/>
    </source>
</evidence>
<evidence type="ECO:0000256" key="14">
    <source>
        <dbReference type="SAM" id="MobiDB-lite"/>
    </source>
</evidence>
<gene>
    <name evidence="18" type="ORF">PSAB_01625</name>
</gene>
<keyword evidence="10" id="KW-0067">ATP-binding</keyword>
<dbReference type="Pfam" id="PF00672">
    <property type="entry name" value="HAMP"/>
    <property type="match status" value="1"/>
</dbReference>
<dbReference type="eggNOG" id="COG0642">
    <property type="taxonomic scope" value="Bacteria"/>
</dbReference>
<keyword evidence="19" id="KW-1185">Reference proteome</keyword>
<evidence type="ECO:0000256" key="12">
    <source>
        <dbReference type="ARBA" id="ARBA00023012"/>
    </source>
</evidence>
<dbReference type="InterPro" id="IPR003661">
    <property type="entry name" value="HisK_dim/P_dom"/>
</dbReference>
<keyword evidence="11 15" id="KW-1133">Transmembrane helix</keyword>
<dbReference type="SUPFAM" id="SSF158472">
    <property type="entry name" value="HAMP domain-like"/>
    <property type="match status" value="1"/>
</dbReference>
<evidence type="ECO:0000256" key="2">
    <source>
        <dbReference type="ARBA" id="ARBA00004651"/>
    </source>
</evidence>
<evidence type="ECO:0000256" key="8">
    <source>
        <dbReference type="ARBA" id="ARBA00022741"/>
    </source>
</evidence>
<dbReference type="Proteomes" id="UP000019772">
    <property type="component" value="Chromosome"/>
</dbReference>
<feature type="transmembrane region" description="Helical" evidence="15">
    <location>
        <begin position="200"/>
        <end position="221"/>
    </location>
</feature>
<dbReference type="InterPro" id="IPR050398">
    <property type="entry name" value="HssS/ArlS-like"/>
</dbReference>
<reference evidence="18 19" key="1">
    <citation type="journal article" date="2014" name="PLoS Genet.">
        <title>Comparative Genomic Analysis of N2-Fixing and Non-N2-Fixing Paenibacillus spp.: Organization, Evolution and Expression of the Nitrogen Fixation Genes.</title>
        <authorList>
            <person name="Xie J.B."/>
            <person name="Du Z."/>
            <person name="Bai L."/>
            <person name="Tian C."/>
            <person name="Zhang Y."/>
            <person name="Xie J.Y."/>
            <person name="Wang T."/>
            <person name="Liu X."/>
            <person name="Chen X."/>
            <person name="Cheng Q."/>
            <person name="Chen S."/>
            <person name="Li J."/>
        </authorList>
    </citation>
    <scope>NUCLEOTIDE SEQUENCE [LARGE SCALE GENOMIC DNA]</scope>
    <source>
        <strain evidence="18 19">T27</strain>
    </source>
</reference>
<dbReference type="Pfam" id="PF00512">
    <property type="entry name" value="HisKA"/>
    <property type="match status" value="1"/>
</dbReference>
<comment type="catalytic activity">
    <reaction evidence="1">
        <text>ATP + protein L-histidine = ADP + protein N-phospho-L-histidine.</text>
        <dbReference type="EC" id="2.7.13.3"/>
    </reaction>
</comment>
<evidence type="ECO:0000313" key="19">
    <source>
        <dbReference type="Proteomes" id="UP000019772"/>
    </source>
</evidence>
<evidence type="ECO:0000256" key="11">
    <source>
        <dbReference type="ARBA" id="ARBA00022989"/>
    </source>
</evidence>
<dbReference type="PANTHER" id="PTHR45528">
    <property type="entry name" value="SENSOR HISTIDINE KINASE CPXA"/>
    <property type="match status" value="1"/>
</dbReference>
<accession>X4Z665</accession>
<comment type="subcellular location">
    <subcellularLocation>
        <location evidence="2">Cell membrane</location>
        <topology evidence="2">Multi-pass membrane protein</topology>
    </subcellularLocation>
</comment>
<dbReference type="GO" id="GO:0000155">
    <property type="term" value="F:phosphorelay sensor kinase activity"/>
    <property type="evidence" value="ECO:0007669"/>
    <property type="project" value="InterPro"/>
</dbReference>
<evidence type="ECO:0000259" key="17">
    <source>
        <dbReference type="PROSITE" id="PS50885"/>
    </source>
</evidence>
<dbReference type="EC" id="2.7.13.3" evidence="3"/>
<feature type="transmembrane region" description="Helical" evidence="15">
    <location>
        <begin position="21"/>
        <end position="44"/>
    </location>
</feature>
<dbReference type="SUPFAM" id="SSF47384">
    <property type="entry name" value="Homodimeric domain of signal transducing histidine kinase"/>
    <property type="match status" value="1"/>
</dbReference>
<dbReference type="PANTHER" id="PTHR45528:SF9">
    <property type="entry name" value="SENSOR HISTIDINE KINASE YBDK"/>
    <property type="match status" value="1"/>
</dbReference>
<dbReference type="SMART" id="SM00388">
    <property type="entry name" value="HisKA"/>
    <property type="match status" value="1"/>
</dbReference>
<evidence type="ECO:0000256" key="13">
    <source>
        <dbReference type="ARBA" id="ARBA00023136"/>
    </source>
</evidence>
<dbReference type="CDD" id="cd00082">
    <property type="entry name" value="HisKA"/>
    <property type="match status" value="1"/>
</dbReference>
<dbReference type="Gene3D" id="3.30.565.10">
    <property type="entry name" value="Histidine kinase-like ATPase, C-terminal domain"/>
    <property type="match status" value="1"/>
</dbReference>
<evidence type="ECO:0000313" key="18">
    <source>
        <dbReference type="EMBL" id="AHV95261.1"/>
    </source>
</evidence>
<feature type="compositionally biased region" description="Basic and acidic residues" evidence="14">
    <location>
        <begin position="122"/>
        <end position="137"/>
    </location>
</feature>
<dbReference type="SMART" id="SM00304">
    <property type="entry name" value="HAMP"/>
    <property type="match status" value="1"/>
</dbReference>
<evidence type="ECO:0000256" key="5">
    <source>
        <dbReference type="ARBA" id="ARBA00022553"/>
    </source>
</evidence>
<proteinExistence type="predicted"/>
<dbReference type="PROSITE" id="PS50885">
    <property type="entry name" value="HAMP"/>
    <property type="match status" value="1"/>
</dbReference>
<feature type="domain" description="HAMP" evidence="17">
    <location>
        <begin position="222"/>
        <end position="274"/>
    </location>
</feature>
<keyword evidence="13 15" id="KW-0472">Membrane</keyword>
<feature type="domain" description="Histidine kinase" evidence="16">
    <location>
        <begin position="289"/>
        <end position="481"/>
    </location>
</feature>
<dbReference type="HOGENOM" id="CLU_607876_0_0_9"/>
<dbReference type="PATRIC" id="fig|1268072.3.peg.342"/>
<dbReference type="InterPro" id="IPR003660">
    <property type="entry name" value="HAMP_dom"/>
</dbReference>
<keyword evidence="7 15" id="KW-0812">Transmembrane</keyword>
<dbReference type="KEGG" id="psab:PSAB_01625"/>